<keyword evidence="2" id="KW-1185">Reference proteome</keyword>
<dbReference type="EMBL" id="JAVDWW010000013">
    <property type="protein sequence ID" value="MDR7172571.1"/>
    <property type="molecule type" value="Genomic_DNA"/>
</dbReference>
<evidence type="ECO:0000313" key="1">
    <source>
        <dbReference type="EMBL" id="MDR7172571.1"/>
    </source>
</evidence>
<gene>
    <name evidence="1" type="ORF">J2W56_006336</name>
</gene>
<name>A0ABU1XRC2_9NOCA</name>
<dbReference type="Proteomes" id="UP001251217">
    <property type="component" value="Unassembled WGS sequence"/>
</dbReference>
<dbReference type="RefSeq" id="WP_310407533.1">
    <property type="nucleotide sequence ID" value="NZ_JAVDWW010000013.1"/>
</dbReference>
<proteinExistence type="predicted"/>
<comment type="caution">
    <text evidence="1">The sequence shown here is derived from an EMBL/GenBank/DDBJ whole genome shotgun (WGS) entry which is preliminary data.</text>
</comment>
<reference evidence="1 2" key="1">
    <citation type="submission" date="2023-07" db="EMBL/GenBank/DDBJ databases">
        <title>Sorghum-associated microbial communities from plants grown in Nebraska, USA.</title>
        <authorList>
            <person name="Schachtman D."/>
        </authorList>
    </citation>
    <scope>NUCLEOTIDE SEQUENCE [LARGE SCALE GENOMIC DNA]</scope>
    <source>
        <strain evidence="1 2">4272</strain>
    </source>
</reference>
<protein>
    <submittedName>
        <fullName evidence="1">Uncharacterized protein</fullName>
    </submittedName>
</protein>
<organism evidence="1 2">
    <name type="scientific">Nocardia kruczakiae</name>
    <dbReference type="NCBI Taxonomy" id="261477"/>
    <lineage>
        <taxon>Bacteria</taxon>
        <taxon>Bacillati</taxon>
        <taxon>Actinomycetota</taxon>
        <taxon>Actinomycetes</taxon>
        <taxon>Mycobacteriales</taxon>
        <taxon>Nocardiaceae</taxon>
        <taxon>Nocardia</taxon>
    </lineage>
</organism>
<evidence type="ECO:0000313" key="2">
    <source>
        <dbReference type="Proteomes" id="UP001251217"/>
    </source>
</evidence>
<sequence>MTRNAWRLQVYGRYMWMLRRWRDECCCARTALIERWLFDTGAALDCPVATTVTSAASHQRLL</sequence>
<accession>A0ABU1XRC2</accession>